<gene>
    <name evidence="11" type="ORF">GC093_34350</name>
</gene>
<comment type="subcellular location">
    <subcellularLocation>
        <location evidence="1">Cytoplasm</location>
    </subcellularLocation>
</comment>
<dbReference type="PROSITE" id="PS01124">
    <property type="entry name" value="HTH_ARAC_FAMILY_2"/>
    <property type="match status" value="1"/>
</dbReference>
<dbReference type="Gene3D" id="3.40.50.2300">
    <property type="match status" value="1"/>
</dbReference>
<dbReference type="SUPFAM" id="SSF46689">
    <property type="entry name" value="Homeodomain-like"/>
    <property type="match status" value="2"/>
</dbReference>
<sequence>MYKLVIVDDEPTVRYGLRNYFDWSDFNIDFVGEADDGDVGLELIERIQPDLVLTDVRMINMDGIRMSAQIRERYPHIKIVFVSGHDDADYLKSALQVNAVDYIFKPVNMQELRMVVERVVGELQNEAKEKMLIADMQVKLTQSMPLLREKFLMSLIRDGINQPGGARKRMEFLQLELPADASYWVIVVTIDDNAEVVEPRSERDKQLLSYAVLNVCQELIDRHMGGYAFENRSSEYVGILRVCSNSDGDGGGTGDEEKPQEDLLFSLAEEIRENLQRWLSITVTIGVGEHVSKLQALPWSYIQAREAADQKWYLGKNRVISMDSLEHEEHSMYRFDQVQSERFLSVMKAAEPNQLSMELNDLFEWLARNRREGLKYSRNVCLQLILLSNRLLLELNIQSRDLEEKELSLWERVFKQETITDLRFTLESYLVEVCSRIQEKRSGKSSNVIERIRQVIEERLADSLTVSDIAESVYLSPTYVSLLYKQETGDTVYEYLTKVRIEKAKELLRDTTVKLYEVCYAVGYSDPSHFSKLFKKVTGFTPSAYREQVL</sequence>
<dbReference type="GO" id="GO:0043565">
    <property type="term" value="F:sequence-specific DNA binding"/>
    <property type="evidence" value="ECO:0007669"/>
    <property type="project" value="InterPro"/>
</dbReference>
<dbReference type="PANTHER" id="PTHR42713">
    <property type="entry name" value="HISTIDINE KINASE-RELATED"/>
    <property type="match status" value="1"/>
</dbReference>
<dbReference type="Gene3D" id="1.10.10.60">
    <property type="entry name" value="Homeodomain-like"/>
    <property type="match status" value="2"/>
</dbReference>
<dbReference type="SUPFAM" id="SSF52172">
    <property type="entry name" value="CheY-like"/>
    <property type="match status" value="1"/>
</dbReference>
<evidence type="ECO:0000256" key="7">
    <source>
        <dbReference type="ARBA" id="ARBA00023163"/>
    </source>
</evidence>
<evidence type="ECO:0000256" key="6">
    <source>
        <dbReference type="ARBA" id="ARBA00023125"/>
    </source>
</evidence>
<dbReference type="GO" id="GO:0005737">
    <property type="term" value="C:cytoplasm"/>
    <property type="evidence" value="ECO:0007669"/>
    <property type="project" value="UniProtKB-SubCell"/>
</dbReference>
<dbReference type="InterPro" id="IPR051552">
    <property type="entry name" value="HptR"/>
</dbReference>
<dbReference type="InterPro" id="IPR011006">
    <property type="entry name" value="CheY-like_superfamily"/>
</dbReference>
<dbReference type="PROSITE" id="PS50110">
    <property type="entry name" value="RESPONSE_REGULATORY"/>
    <property type="match status" value="1"/>
</dbReference>
<evidence type="ECO:0000256" key="5">
    <source>
        <dbReference type="ARBA" id="ARBA00023015"/>
    </source>
</evidence>
<dbReference type="Pfam" id="PF00072">
    <property type="entry name" value="Response_reg"/>
    <property type="match status" value="1"/>
</dbReference>
<evidence type="ECO:0000256" key="4">
    <source>
        <dbReference type="ARBA" id="ARBA00023012"/>
    </source>
</evidence>
<evidence type="ECO:0000259" key="9">
    <source>
        <dbReference type="PROSITE" id="PS01124"/>
    </source>
</evidence>
<dbReference type="Proteomes" id="UP000641588">
    <property type="component" value="Unassembled WGS sequence"/>
</dbReference>
<dbReference type="RefSeq" id="WP_171656524.1">
    <property type="nucleotide sequence ID" value="NZ_WHOD01000130.1"/>
</dbReference>
<dbReference type="PRINTS" id="PR00032">
    <property type="entry name" value="HTHARAC"/>
</dbReference>
<keyword evidence="5" id="KW-0805">Transcription regulation</keyword>
<dbReference type="InterPro" id="IPR001789">
    <property type="entry name" value="Sig_transdc_resp-reg_receiver"/>
</dbReference>
<evidence type="ECO:0000256" key="1">
    <source>
        <dbReference type="ARBA" id="ARBA00004496"/>
    </source>
</evidence>
<dbReference type="CDD" id="cd17536">
    <property type="entry name" value="REC_YesN-like"/>
    <property type="match status" value="1"/>
</dbReference>
<dbReference type="InterPro" id="IPR009057">
    <property type="entry name" value="Homeodomain-like_sf"/>
</dbReference>
<evidence type="ECO:0000313" key="12">
    <source>
        <dbReference type="Proteomes" id="UP000641588"/>
    </source>
</evidence>
<dbReference type="Pfam" id="PF17853">
    <property type="entry name" value="GGDEF_2"/>
    <property type="match status" value="1"/>
</dbReference>
<dbReference type="InterPro" id="IPR018062">
    <property type="entry name" value="HTH_AraC-typ_CS"/>
</dbReference>
<evidence type="ECO:0000259" key="10">
    <source>
        <dbReference type="PROSITE" id="PS50110"/>
    </source>
</evidence>
<reference evidence="11" key="1">
    <citation type="submission" date="2019-10" db="EMBL/GenBank/DDBJ databases">
        <title>Description of Paenibacillus glebae sp. nov.</title>
        <authorList>
            <person name="Carlier A."/>
            <person name="Qi S."/>
        </authorList>
    </citation>
    <scope>NUCLEOTIDE SEQUENCE</scope>
    <source>
        <strain evidence="11">LMG 31456</strain>
    </source>
</reference>
<evidence type="ECO:0000256" key="8">
    <source>
        <dbReference type="PROSITE-ProRule" id="PRU00169"/>
    </source>
</evidence>
<protein>
    <submittedName>
        <fullName evidence="11">Response regulator</fullName>
    </submittedName>
</protein>
<feature type="modified residue" description="4-aspartylphosphate" evidence="8">
    <location>
        <position position="55"/>
    </location>
</feature>
<dbReference type="GO" id="GO:0000160">
    <property type="term" value="P:phosphorelay signal transduction system"/>
    <property type="evidence" value="ECO:0007669"/>
    <property type="project" value="UniProtKB-KW"/>
</dbReference>
<feature type="domain" description="Response regulatory" evidence="10">
    <location>
        <begin position="3"/>
        <end position="120"/>
    </location>
</feature>
<dbReference type="PANTHER" id="PTHR42713:SF3">
    <property type="entry name" value="TRANSCRIPTIONAL REGULATORY PROTEIN HPTR"/>
    <property type="match status" value="1"/>
</dbReference>
<evidence type="ECO:0000256" key="3">
    <source>
        <dbReference type="ARBA" id="ARBA00022553"/>
    </source>
</evidence>
<dbReference type="InterPro" id="IPR020449">
    <property type="entry name" value="Tscrpt_reg_AraC-type_HTH"/>
</dbReference>
<dbReference type="GO" id="GO:0003700">
    <property type="term" value="F:DNA-binding transcription factor activity"/>
    <property type="evidence" value="ECO:0007669"/>
    <property type="project" value="InterPro"/>
</dbReference>
<dbReference type="SMART" id="SM00342">
    <property type="entry name" value="HTH_ARAC"/>
    <property type="match status" value="1"/>
</dbReference>
<dbReference type="AlphaFoldDB" id="A0A972H2J3"/>
<evidence type="ECO:0000256" key="2">
    <source>
        <dbReference type="ARBA" id="ARBA00022490"/>
    </source>
</evidence>
<keyword evidence="2" id="KW-0963">Cytoplasm</keyword>
<dbReference type="InterPro" id="IPR018060">
    <property type="entry name" value="HTH_AraC"/>
</dbReference>
<keyword evidence="6" id="KW-0238">DNA-binding</keyword>
<dbReference type="EMBL" id="WHOD01000130">
    <property type="protein sequence ID" value="NOU98267.1"/>
    <property type="molecule type" value="Genomic_DNA"/>
</dbReference>
<dbReference type="Pfam" id="PF12833">
    <property type="entry name" value="HTH_18"/>
    <property type="match status" value="1"/>
</dbReference>
<keyword evidence="4" id="KW-0902">Two-component regulatory system</keyword>
<organism evidence="11 12">
    <name type="scientific">Paenibacillus foliorum</name>
    <dbReference type="NCBI Taxonomy" id="2654974"/>
    <lineage>
        <taxon>Bacteria</taxon>
        <taxon>Bacillati</taxon>
        <taxon>Bacillota</taxon>
        <taxon>Bacilli</taxon>
        <taxon>Bacillales</taxon>
        <taxon>Paenibacillaceae</taxon>
        <taxon>Paenibacillus</taxon>
    </lineage>
</organism>
<proteinExistence type="predicted"/>
<keyword evidence="3 8" id="KW-0597">Phosphoprotein</keyword>
<keyword evidence="12" id="KW-1185">Reference proteome</keyword>
<feature type="domain" description="HTH araC/xylS-type" evidence="9">
    <location>
        <begin position="450"/>
        <end position="548"/>
    </location>
</feature>
<name>A0A972H2J3_9BACL</name>
<dbReference type="PROSITE" id="PS00041">
    <property type="entry name" value="HTH_ARAC_FAMILY_1"/>
    <property type="match status" value="1"/>
</dbReference>
<evidence type="ECO:0000313" key="11">
    <source>
        <dbReference type="EMBL" id="NOU98267.1"/>
    </source>
</evidence>
<dbReference type="SMART" id="SM00448">
    <property type="entry name" value="REC"/>
    <property type="match status" value="1"/>
</dbReference>
<keyword evidence="7" id="KW-0804">Transcription</keyword>
<accession>A0A972H2J3</accession>
<dbReference type="InterPro" id="IPR041522">
    <property type="entry name" value="CdaR_GGDEF"/>
</dbReference>
<comment type="caution">
    <text evidence="11">The sequence shown here is derived from an EMBL/GenBank/DDBJ whole genome shotgun (WGS) entry which is preliminary data.</text>
</comment>